<accession>A0A2A6RH30</accession>
<dbReference type="PROSITE" id="PS01228">
    <property type="entry name" value="COF_1"/>
    <property type="match status" value="1"/>
</dbReference>
<sequence>MKLLILWDVDGTLLSTDGIAAEAMRSAMRAVLGPAAPLVRTSYAGKTDWRIIRESLPTVAPEVIAERLHEFAATYTELLMSQRAELGRRSKLFPGVRAALEALHPYGYQAPLTGNIAAVARLKLESVALLEHVDVAAGAYGDDHHERPALVPIAAARAAARYGQPFGGQQIVIIGDTPHDITCGQAHGARTIAVATGPYSRTELAEYHPDVLMDDLSDTAAVVAAVIPNPITDSR</sequence>
<dbReference type="Gene3D" id="3.40.50.1000">
    <property type="entry name" value="HAD superfamily/HAD-like"/>
    <property type="match status" value="1"/>
</dbReference>
<dbReference type="Proteomes" id="UP000220527">
    <property type="component" value="Unassembled WGS sequence"/>
</dbReference>
<comment type="caution">
    <text evidence="1">The sequence shown here is derived from an EMBL/GenBank/DDBJ whole genome shotgun (WGS) entry which is preliminary data.</text>
</comment>
<dbReference type="RefSeq" id="WP_097644953.1">
    <property type="nucleotide sequence ID" value="NZ_NQWI01000082.1"/>
</dbReference>
<reference evidence="2" key="1">
    <citation type="submission" date="2017-08" db="EMBL/GenBank/DDBJ databases">
        <authorList>
            <person name="Grouzdev D.S."/>
            <person name="Gaisin V.A."/>
            <person name="Rysina M.S."/>
            <person name="Gorlenko V.M."/>
        </authorList>
    </citation>
    <scope>NUCLEOTIDE SEQUENCE [LARGE SCALE GENOMIC DNA]</scope>
    <source>
        <strain evidence="2">Kir15-3F</strain>
    </source>
</reference>
<dbReference type="PANTHER" id="PTHR43434:SF1">
    <property type="entry name" value="PHOSPHOGLYCOLATE PHOSPHATASE"/>
    <property type="match status" value="1"/>
</dbReference>
<dbReference type="EMBL" id="NQWI01000082">
    <property type="protein sequence ID" value="PDW02196.1"/>
    <property type="molecule type" value="Genomic_DNA"/>
</dbReference>
<dbReference type="PANTHER" id="PTHR43434">
    <property type="entry name" value="PHOSPHOGLYCOLATE PHOSPHATASE"/>
    <property type="match status" value="1"/>
</dbReference>
<dbReference type="InterPro" id="IPR023214">
    <property type="entry name" value="HAD_sf"/>
</dbReference>
<dbReference type="InterPro" id="IPR041492">
    <property type="entry name" value="HAD_2"/>
</dbReference>
<dbReference type="Pfam" id="PF13419">
    <property type="entry name" value="HAD_2"/>
    <property type="match status" value="1"/>
</dbReference>
<protein>
    <submittedName>
        <fullName evidence="1">Hydrolase</fullName>
    </submittedName>
</protein>
<dbReference type="Gene3D" id="1.10.150.240">
    <property type="entry name" value="Putative phosphatase, domain 2"/>
    <property type="match status" value="1"/>
</dbReference>
<dbReference type="SFLD" id="SFLDG01129">
    <property type="entry name" value="C1.5:_HAD__Beta-PGM__Phosphata"/>
    <property type="match status" value="1"/>
</dbReference>
<dbReference type="InterPro" id="IPR050155">
    <property type="entry name" value="HAD-like_hydrolase_sf"/>
</dbReference>
<keyword evidence="1" id="KW-0378">Hydrolase</keyword>
<evidence type="ECO:0000313" key="2">
    <source>
        <dbReference type="Proteomes" id="UP000220527"/>
    </source>
</evidence>
<dbReference type="OrthoDB" id="9781769at2"/>
<dbReference type="GO" id="GO:0005829">
    <property type="term" value="C:cytosol"/>
    <property type="evidence" value="ECO:0007669"/>
    <property type="project" value="TreeGrafter"/>
</dbReference>
<dbReference type="GO" id="GO:0006281">
    <property type="term" value="P:DNA repair"/>
    <property type="evidence" value="ECO:0007669"/>
    <property type="project" value="TreeGrafter"/>
</dbReference>
<organism evidence="1 2">
    <name type="scientific">Candidatus Viridilinea mediisalina</name>
    <dbReference type="NCBI Taxonomy" id="2024553"/>
    <lineage>
        <taxon>Bacteria</taxon>
        <taxon>Bacillati</taxon>
        <taxon>Chloroflexota</taxon>
        <taxon>Chloroflexia</taxon>
        <taxon>Chloroflexales</taxon>
        <taxon>Chloroflexineae</taxon>
        <taxon>Oscillochloridaceae</taxon>
        <taxon>Candidatus Viridilinea</taxon>
    </lineage>
</organism>
<dbReference type="SFLD" id="SFLDS00003">
    <property type="entry name" value="Haloacid_Dehalogenase"/>
    <property type="match status" value="1"/>
</dbReference>
<dbReference type="InterPro" id="IPR023198">
    <property type="entry name" value="PGP-like_dom2"/>
</dbReference>
<dbReference type="InterPro" id="IPR036412">
    <property type="entry name" value="HAD-like_sf"/>
</dbReference>
<proteinExistence type="predicted"/>
<name>A0A2A6RH30_9CHLR</name>
<evidence type="ECO:0000313" key="1">
    <source>
        <dbReference type="EMBL" id="PDW02196.1"/>
    </source>
</evidence>
<dbReference type="SUPFAM" id="SSF56784">
    <property type="entry name" value="HAD-like"/>
    <property type="match status" value="1"/>
</dbReference>
<dbReference type="GO" id="GO:0008967">
    <property type="term" value="F:phosphoglycolate phosphatase activity"/>
    <property type="evidence" value="ECO:0007669"/>
    <property type="project" value="TreeGrafter"/>
</dbReference>
<gene>
    <name evidence="1" type="ORF">CJ255_15220</name>
</gene>
<dbReference type="AlphaFoldDB" id="A0A2A6RH30"/>
<keyword evidence="2" id="KW-1185">Reference proteome</keyword>